<protein>
    <submittedName>
        <fullName evidence="1">Uncharacterized protein</fullName>
    </submittedName>
</protein>
<evidence type="ECO:0000313" key="2">
    <source>
        <dbReference type="Proteomes" id="UP000275076"/>
    </source>
</evidence>
<comment type="caution">
    <text evidence="1">The sequence shown here is derived from an EMBL/GenBank/DDBJ whole genome shotgun (WGS) entry which is preliminary data.</text>
</comment>
<dbReference type="AlphaFoldDB" id="A0A428N608"/>
<accession>A0A428N608</accession>
<name>A0A428N608_9BACI</name>
<evidence type="ECO:0000313" key="1">
    <source>
        <dbReference type="EMBL" id="RSL33915.1"/>
    </source>
</evidence>
<keyword evidence="2" id="KW-1185">Reference proteome</keyword>
<gene>
    <name evidence="1" type="ORF">D7Z54_07285</name>
</gene>
<sequence length="84" mass="9887">MKWKSNELKNRGWCSHLWFYYLEEYGRGQFPRLEAKRCAAVKISSISEEDVDVDIIISEIETKDFSQTSLQPFEITLLKDLIKA</sequence>
<proteinExistence type="predicted"/>
<organism evidence="1 2">
    <name type="scientific">Salibacterium salarium</name>
    <dbReference type="NCBI Taxonomy" id="284579"/>
    <lineage>
        <taxon>Bacteria</taxon>
        <taxon>Bacillati</taxon>
        <taxon>Bacillota</taxon>
        <taxon>Bacilli</taxon>
        <taxon>Bacillales</taxon>
        <taxon>Bacillaceae</taxon>
    </lineage>
</organism>
<dbReference type="EMBL" id="RBVX01000005">
    <property type="protein sequence ID" value="RSL33915.1"/>
    <property type="molecule type" value="Genomic_DNA"/>
</dbReference>
<dbReference type="Proteomes" id="UP000275076">
    <property type="component" value="Unassembled WGS sequence"/>
</dbReference>
<reference evidence="1 2" key="1">
    <citation type="submission" date="2018-10" db="EMBL/GenBank/DDBJ databases">
        <title>Draft genome sequence of Bacillus salarius IM0101, isolated from a hypersaline soil in Inner Mongolia, China.</title>
        <authorList>
            <person name="Yamprayoonswat W."/>
            <person name="Boonvisut S."/>
            <person name="Jumpathong W."/>
            <person name="Sittihan S."/>
            <person name="Ruangsuj P."/>
            <person name="Wanthongcharoen S."/>
            <person name="Thongpramul N."/>
            <person name="Pimmason S."/>
            <person name="Yu B."/>
            <person name="Yasawong M."/>
        </authorList>
    </citation>
    <scope>NUCLEOTIDE SEQUENCE [LARGE SCALE GENOMIC DNA]</scope>
    <source>
        <strain evidence="1 2">IM0101</strain>
    </source>
</reference>